<keyword evidence="3" id="KW-0813">Transport</keyword>
<evidence type="ECO:0000256" key="6">
    <source>
        <dbReference type="ARBA" id="ARBA00022979"/>
    </source>
</evidence>
<keyword evidence="5" id="KW-0769">Symport</keyword>
<evidence type="ECO:0000256" key="5">
    <source>
        <dbReference type="ARBA" id="ARBA00022847"/>
    </source>
</evidence>
<feature type="transmembrane region" description="Helical" evidence="14">
    <location>
        <begin position="90"/>
        <end position="120"/>
    </location>
</feature>
<keyword evidence="8" id="KW-0915">Sodium</keyword>
<dbReference type="InterPro" id="IPR038377">
    <property type="entry name" value="Na/Glc_symporter_sf"/>
</dbReference>
<keyword evidence="12" id="KW-0739">Sodium transport</keyword>
<keyword evidence="7 14" id="KW-1133">Transmembrane helix</keyword>
<evidence type="ECO:0000256" key="8">
    <source>
        <dbReference type="ARBA" id="ARBA00023053"/>
    </source>
</evidence>
<reference evidence="16" key="1">
    <citation type="submission" date="2021-02" db="EMBL/GenBank/DDBJ databases">
        <authorList>
            <person name="Nowell W R."/>
        </authorList>
    </citation>
    <scope>NUCLEOTIDE SEQUENCE</scope>
</reference>
<feature type="transmembrane region" description="Helical" evidence="14">
    <location>
        <begin position="392"/>
        <end position="409"/>
    </location>
</feature>
<keyword evidence="6" id="KW-0530">Neurotransmitter biosynthesis</keyword>
<evidence type="ECO:0000256" key="14">
    <source>
        <dbReference type="SAM" id="Phobius"/>
    </source>
</evidence>
<sequence length="529" mass="58223">MGLPSPNPARVRTEDDKILFSFRLATWVGGAYINGTAEMVFSDGLLSTQAPLGYAISLMCGGILFARRMRAAGYVTMLDPFQRKYGERMGGLLFLPALMGEVFWSAAILSALGATISVIFTDVSQTASVLISAGVVIFYTLFGGLYSVAYTDVVQLFFIFVGLWLAIPFAIKHKSVGNILTTWPQWHGGIVKHTEVRWIDDLLLLIFGGIPWQVYFQRVLSAKSASKAMYLSFFAAVGCILLAIPPVIIGAIAKSTNWNETDFDLNKDITSAESKKLILPLVLQHLCPKPIAFIGLGAVSAAVMSSADSSVLSASSMFARNVWKLVFRNQASEREVLWVMRIGIFIVGGAAAGIGISVPSIYLLWILCSDLVYVILFPQLLCVVYVQFTNTYGSLISYIIGLTFRILIGEPEMGVPQVIRFPWYIPPRTMCMLISLFTIIVVSYITKLLFENQILAPRFDILRCLTNIPVEIIPLKESTTADEFSKLNISKNTSYNDQITTDSIQLAPSFIALDHGHNNPVDTSYGAIH</sequence>
<comment type="subcellular location">
    <subcellularLocation>
        <location evidence="1">Membrane</location>
        <topology evidence="1">Multi-pass membrane protein</topology>
    </subcellularLocation>
</comment>
<organism evidence="16 17">
    <name type="scientific">Didymodactylos carnosus</name>
    <dbReference type="NCBI Taxonomy" id="1234261"/>
    <lineage>
        <taxon>Eukaryota</taxon>
        <taxon>Metazoa</taxon>
        <taxon>Spiralia</taxon>
        <taxon>Gnathifera</taxon>
        <taxon>Rotifera</taxon>
        <taxon>Eurotatoria</taxon>
        <taxon>Bdelloidea</taxon>
        <taxon>Philodinida</taxon>
        <taxon>Philodinidae</taxon>
        <taxon>Didymodactylos</taxon>
    </lineage>
</organism>
<keyword evidence="11" id="KW-0325">Glycoprotein</keyword>
<keyword evidence="4 14" id="KW-0812">Transmembrane</keyword>
<dbReference type="GO" id="GO:0008292">
    <property type="term" value="P:acetylcholine biosynthetic process"/>
    <property type="evidence" value="ECO:0007669"/>
    <property type="project" value="TreeGrafter"/>
</dbReference>
<evidence type="ECO:0000256" key="7">
    <source>
        <dbReference type="ARBA" id="ARBA00022989"/>
    </source>
</evidence>
<dbReference type="AlphaFoldDB" id="A0A8S2GPH6"/>
<gene>
    <name evidence="15" type="ORF">OVA965_LOCUS2636</name>
    <name evidence="16" type="ORF">TMI583_LOCUS2636</name>
</gene>
<evidence type="ECO:0000256" key="11">
    <source>
        <dbReference type="ARBA" id="ARBA00023180"/>
    </source>
</evidence>
<feature type="transmembrane region" description="Helical" evidence="14">
    <location>
        <begin position="52"/>
        <end position="69"/>
    </location>
</feature>
<protein>
    <recommendedName>
        <fullName evidence="18">High-affinity choline transporter 1</fullName>
    </recommendedName>
</protein>
<accession>A0A8S2GPH6</accession>
<feature type="transmembrane region" description="Helical" evidence="14">
    <location>
        <begin position="126"/>
        <end position="146"/>
    </location>
</feature>
<feature type="transmembrane region" description="Helical" evidence="14">
    <location>
        <begin position="362"/>
        <end position="385"/>
    </location>
</feature>
<comment type="caution">
    <text evidence="16">The sequence shown here is derived from an EMBL/GenBank/DDBJ whole genome shotgun (WGS) entry which is preliminary data.</text>
</comment>
<dbReference type="CDD" id="cd11474">
    <property type="entry name" value="SLC5sbd_CHT"/>
    <property type="match status" value="1"/>
</dbReference>
<dbReference type="GO" id="GO:0005886">
    <property type="term" value="C:plasma membrane"/>
    <property type="evidence" value="ECO:0007669"/>
    <property type="project" value="TreeGrafter"/>
</dbReference>
<feature type="transmembrane region" description="Helical" evidence="14">
    <location>
        <begin position="336"/>
        <end position="356"/>
    </location>
</feature>
<keyword evidence="10 14" id="KW-0472">Membrane</keyword>
<dbReference type="InterPro" id="IPR052244">
    <property type="entry name" value="Choline_transporter"/>
</dbReference>
<evidence type="ECO:0000313" key="17">
    <source>
        <dbReference type="Proteomes" id="UP000682733"/>
    </source>
</evidence>
<evidence type="ECO:0000256" key="10">
    <source>
        <dbReference type="ARBA" id="ARBA00023136"/>
    </source>
</evidence>
<evidence type="ECO:0000313" key="15">
    <source>
        <dbReference type="EMBL" id="CAF0762566.1"/>
    </source>
</evidence>
<dbReference type="Gene3D" id="1.20.1730.10">
    <property type="entry name" value="Sodium/glucose cotransporter"/>
    <property type="match status" value="1"/>
</dbReference>
<dbReference type="PANTHER" id="PTHR45897">
    <property type="entry name" value="HIGH-AFFINITY CHOLINE TRANSPORTER 1"/>
    <property type="match status" value="1"/>
</dbReference>
<evidence type="ECO:0000256" key="12">
    <source>
        <dbReference type="ARBA" id="ARBA00023201"/>
    </source>
</evidence>
<name>A0A8S2GPH6_9BILA</name>
<evidence type="ECO:0000313" key="16">
    <source>
        <dbReference type="EMBL" id="CAF3542481.1"/>
    </source>
</evidence>
<dbReference type="Pfam" id="PF00474">
    <property type="entry name" value="SSF"/>
    <property type="match status" value="1"/>
</dbReference>
<dbReference type="PROSITE" id="PS50283">
    <property type="entry name" value="NA_SOLUT_SYMP_3"/>
    <property type="match status" value="1"/>
</dbReference>
<proteinExistence type="inferred from homology"/>
<keyword evidence="9" id="KW-0406">Ion transport</keyword>
<feature type="transmembrane region" description="Helical" evidence="14">
    <location>
        <begin position="429"/>
        <end position="450"/>
    </location>
</feature>
<dbReference type="Proteomes" id="UP000677228">
    <property type="component" value="Unassembled WGS sequence"/>
</dbReference>
<evidence type="ECO:0000256" key="3">
    <source>
        <dbReference type="ARBA" id="ARBA00022448"/>
    </source>
</evidence>
<evidence type="ECO:0000256" key="2">
    <source>
        <dbReference type="ARBA" id="ARBA00006434"/>
    </source>
</evidence>
<dbReference type="Proteomes" id="UP000682733">
    <property type="component" value="Unassembled WGS sequence"/>
</dbReference>
<evidence type="ECO:0000256" key="4">
    <source>
        <dbReference type="ARBA" id="ARBA00022692"/>
    </source>
</evidence>
<dbReference type="InterPro" id="IPR001734">
    <property type="entry name" value="Na/solute_symporter"/>
</dbReference>
<evidence type="ECO:0008006" key="18">
    <source>
        <dbReference type="Google" id="ProtNLM"/>
    </source>
</evidence>
<feature type="transmembrane region" description="Helical" evidence="14">
    <location>
        <begin position="153"/>
        <end position="171"/>
    </location>
</feature>
<dbReference type="EMBL" id="CAJNOK010000577">
    <property type="protein sequence ID" value="CAF0762566.1"/>
    <property type="molecule type" value="Genomic_DNA"/>
</dbReference>
<dbReference type="GO" id="GO:0005307">
    <property type="term" value="F:choline:sodium symporter activity"/>
    <property type="evidence" value="ECO:0007669"/>
    <property type="project" value="TreeGrafter"/>
</dbReference>
<dbReference type="EMBL" id="CAJOBA010000577">
    <property type="protein sequence ID" value="CAF3542481.1"/>
    <property type="molecule type" value="Genomic_DNA"/>
</dbReference>
<evidence type="ECO:0000256" key="1">
    <source>
        <dbReference type="ARBA" id="ARBA00004141"/>
    </source>
</evidence>
<feature type="transmembrane region" description="Helical" evidence="14">
    <location>
        <begin position="228"/>
        <end position="253"/>
    </location>
</feature>
<evidence type="ECO:0000256" key="9">
    <source>
        <dbReference type="ARBA" id="ARBA00023065"/>
    </source>
</evidence>
<dbReference type="PANTHER" id="PTHR45897:SF4">
    <property type="entry name" value="HIGH-AFFINITY CHOLINE TRANSPORTER 1"/>
    <property type="match status" value="1"/>
</dbReference>
<evidence type="ECO:0000256" key="13">
    <source>
        <dbReference type="RuleBase" id="RU362091"/>
    </source>
</evidence>
<comment type="similarity">
    <text evidence="2 13">Belongs to the sodium:solute symporter (SSF) (TC 2.A.21) family.</text>
</comment>